<dbReference type="OrthoDB" id="7375008at2"/>
<keyword evidence="2" id="KW-1185">Reference proteome</keyword>
<name>A0A1M5BU45_9BACT</name>
<protein>
    <submittedName>
        <fullName evidence="1">Streptomycin adenylyltransferase</fullName>
    </submittedName>
</protein>
<dbReference type="Proteomes" id="UP000184368">
    <property type="component" value="Unassembled WGS sequence"/>
</dbReference>
<dbReference type="EMBL" id="FQUO01000008">
    <property type="protein sequence ID" value="SHF45940.1"/>
    <property type="molecule type" value="Genomic_DNA"/>
</dbReference>
<dbReference type="InterPro" id="IPR007530">
    <property type="entry name" value="Aminoglycoside_adenylylTfrase"/>
</dbReference>
<proteinExistence type="predicted"/>
<dbReference type="RefSeq" id="WP_073043321.1">
    <property type="nucleotide sequence ID" value="NZ_FQUO01000008.1"/>
</dbReference>
<gene>
    <name evidence="1" type="ORF">SAMN05444008_10894</name>
</gene>
<dbReference type="AlphaFoldDB" id="A0A1M5BU45"/>
<keyword evidence="1" id="KW-0808">Transferase</keyword>
<dbReference type="Pfam" id="PF04439">
    <property type="entry name" value="Adenyl_transf"/>
    <property type="match status" value="1"/>
</dbReference>
<evidence type="ECO:0000313" key="1">
    <source>
        <dbReference type="EMBL" id="SHF45940.1"/>
    </source>
</evidence>
<dbReference type="Gene3D" id="3.30.460.10">
    <property type="entry name" value="Beta Polymerase, domain 2"/>
    <property type="match status" value="1"/>
</dbReference>
<dbReference type="GO" id="GO:0016779">
    <property type="term" value="F:nucleotidyltransferase activity"/>
    <property type="evidence" value="ECO:0007669"/>
    <property type="project" value="UniProtKB-KW"/>
</dbReference>
<dbReference type="SUPFAM" id="SSF81631">
    <property type="entry name" value="PAP/OAS1 substrate-binding domain"/>
    <property type="match status" value="1"/>
</dbReference>
<dbReference type="InterPro" id="IPR043519">
    <property type="entry name" value="NT_sf"/>
</dbReference>
<organism evidence="1 2">
    <name type="scientific">Cnuella takakiae</name>
    <dbReference type="NCBI Taxonomy" id="1302690"/>
    <lineage>
        <taxon>Bacteria</taxon>
        <taxon>Pseudomonadati</taxon>
        <taxon>Bacteroidota</taxon>
        <taxon>Chitinophagia</taxon>
        <taxon>Chitinophagales</taxon>
        <taxon>Chitinophagaceae</taxon>
        <taxon>Cnuella</taxon>
    </lineage>
</organism>
<reference evidence="1 2" key="1">
    <citation type="submission" date="2016-11" db="EMBL/GenBank/DDBJ databases">
        <authorList>
            <person name="Jaros S."/>
            <person name="Januszkiewicz K."/>
            <person name="Wedrychowicz H."/>
        </authorList>
    </citation>
    <scope>NUCLEOTIDE SEQUENCE [LARGE SCALE GENOMIC DNA]</scope>
    <source>
        <strain evidence="1 2">DSM 26897</strain>
    </source>
</reference>
<sequence length="273" mass="31438">MLPHHHFAHHVTTLIQNDDSILGLAVAGSWLTNELDEFSDLDLVLVTREKVGGDRDKMIAYAKGFGNFLSGFTGEHVGEPRLLICLYDDPLLHVDIKFVTPEEFRQRVETPVILLDKTGQLNSILQETEPRFPYPDYQWIEDRFWTWVHYVLLKIGRGEYLEAYDFFGFLRMVVFGPLLHINNRQLPRGVRKVETLLPATDLEQLKATLPAYKATSLLESLEQSVHLYRRLRTELFPASVALQPETEQKVMDYIEEISQRISKKVAADSGRQS</sequence>
<keyword evidence="1" id="KW-0548">Nucleotidyltransferase</keyword>
<dbReference type="Gene3D" id="1.20.120.330">
    <property type="entry name" value="Nucleotidyltransferases domain 2"/>
    <property type="match status" value="1"/>
</dbReference>
<evidence type="ECO:0000313" key="2">
    <source>
        <dbReference type="Proteomes" id="UP000184368"/>
    </source>
</evidence>
<accession>A0A1M5BU45</accession>
<dbReference type="SUPFAM" id="SSF81301">
    <property type="entry name" value="Nucleotidyltransferase"/>
    <property type="match status" value="1"/>
</dbReference>